<dbReference type="RefSeq" id="WP_194697894.1">
    <property type="nucleotide sequence ID" value="NZ_JADKPO010000031.1"/>
</dbReference>
<dbReference type="InterPro" id="IPR011009">
    <property type="entry name" value="Kinase-like_dom_sf"/>
</dbReference>
<keyword evidence="1" id="KW-0479">Metal-binding</keyword>
<keyword evidence="1" id="KW-0418">Kinase</keyword>
<dbReference type="GO" id="GO:0000287">
    <property type="term" value="F:magnesium ion binding"/>
    <property type="evidence" value="ECO:0007669"/>
    <property type="project" value="UniProtKB-UniRule"/>
</dbReference>
<keyword evidence="1" id="KW-0547">Nucleotide-binding</keyword>
<feature type="binding site" evidence="1">
    <location>
        <position position="78"/>
    </location>
    <ligand>
        <name>ATP</name>
        <dbReference type="ChEBI" id="CHEBI:30616"/>
    </ligand>
</feature>
<feature type="binding site" evidence="1">
    <location>
        <position position="187"/>
    </location>
    <ligand>
        <name>D-glucosamine</name>
        <dbReference type="ChEBI" id="CHEBI:58723"/>
    </ligand>
</feature>
<keyword evidence="1" id="KW-0067">ATP-binding</keyword>
<keyword evidence="1" id="KW-0460">Magnesium</keyword>
<comment type="function">
    <text evidence="1">Catalyzes the ATP-dependent phosphorylation of D-glucosamine (GlcN) to D-glucosamine 6-phosphate. May be involved in the phosphorylation of acquired extracellular GlcN derived from the hydrolysis of chitosan, i.e., in the incorporation of exogenous GlcN into the bacterial GlcNAc metabolism.</text>
</comment>
<dbReference type="Gene3D" id="3.90.1200.10">
    <property type="match status" value="1"/>
</dbReference>
<comment type="caution">
    <text evidence="2">The sequence shown here is derived from an EMBL/GenBank/DDBJ whole genome shotgun (WGS) entry which is preliminary data.</text>
</comment>
<dbReference type="Proteomes" id="UP000660668">
    <property type="component" value="Unassembled WGS sequence"/>
</dbReference>
<keyword evidence="1" id="KW-0119">Carbohydrate metabolism</keyword>
<feature type="binding site" evidence="1">
    <location>
        <begin position="129"/>
        <end position="131"/>
    </location>
    <ligand>
        <name>ATP</name>
        <dbReference type="ChEBI" id="CHEBI:30616"/>
    </ligand>
</feature>
<feature type="binding site" evidence="1">
    <location>
        <position position="205"/>
    </location>
    <ligand>
        <name>Mg(2+)</name>
        <dbReference type="ChEBI" id="CHEBI:18420"/>
        <label>1</label>
    </ligand>
</feature>
<feature type="binding site" evidence="1">
    <location>
        <position position="207"/>
    </location>
    <ligand>
        <name>Mg(2+)</name>
        <dbReference type="ChEBI" id="CHEBI:18420"/>
        <label>2</label>
    </ligand>
</feature>
<dbReference type="InterPro" id="IPR043674">
    <property type="entry name" value="GlcN_kinase"/>
</dbReference>
<dbReference type="EC" id="2.7.1.8" evidence="1"/>
<organism evidence="2 3">
    <name type="scientific">Nocardioides agariphilus</name>
    <dbReference type="NCBI Taxonomy" id="433664"/>
    <lineage>
        <taxon>Bacteria</taxon>
        <taxon>Bacillati</taxon>
        <taxon>Actinomycetota</taxon>
        <taxon>Actinomycetes</taxon>
        <taxon>Propionibacteriales</taxon>
        <taxon>Nocardioidaceae</taxon>
        <taxon>Nocardioides</taxon>
    </lineage>
</organism>
<feature type="binding site" evidence="1">
    <location>
        <position position="292"/>
    </location>
    <ligand>
        <name>D-glucosamine</name>
        <dbReference type="ChEBI" id="CHEBI:58723"/>
    </ligand>
</feature>
<protein>
    <recommendedName>
        <fullName evidence="1">Glucosamine kinase</fullName>
        <shortName evidence="1">GlcN kinase</shortName>
        <shortName evidence="1">GlcNK</shortName>
        <ecNumber evidence="1">2.7.1.8</ecNumber>
    </recommendedName>
</protein>
<comment type="catalytic activity">
    <reaction evidence="1">
        <text>D-glucosamine + ATP = D-glucosamine 6-phosphate + ADP + H(+)</text>
        <dbReference type="Rhea" id="RHEA:10948"/>
        <dbReference type="ChEBI" id="CHEBI:15378"/>
        <dbReference type="ChEBI" id="CHEBI:30616"/>
        <dbReference type="ChEBI" id="CHEBI:58723"/>
        <dbReference type="ChEBI" id="CHEBI:58725"/>
        <dbReference type="ChEBI" id="CHEBI:456216"/>
        <dbReference type="EC" id="2.7.1.8"/>
    </reaction>
</comment>
<feature type="binding site" evidence="1">
    <location>
        <position position="192"/>
    </location>
    <ligand>
        <name>Mg(2+)</name>
        <dbReference type="ChEBI" id="CHEBI:18420"/>
        <label>1</label>
    </ligand>
</feature>
<comment type="subunit">
    <text evidence="1">Monomer.</text>
</comment>
<feature type="binding site" evidence="1">
    <location>
        <position position="205"/>
    </location>
    <ligand>
        <name>Mg(2+)</name>
        <dbReference type="ChEBI" id="CHEBI:18420"/>
        <label>2</label>
    </ligand>
</feature>
<dbReference type="GO" id="GO:0005524">
    <property type="term" value="F:ATP binding"/>
    <property type="evidence" value="ECO:0007669"/>
    <property type="project" value="UniProtKB-KW"/>
</dbReference>
<dbReference type="GO" id="GO:0047931">
    <property type="term" value="F:glucosamine kinase activity"/>
    <property type="evidence" value="ECO:0007669"/>
    <property type="project" value="UniProtKB-UniRule"/>
</dbReference>
<feature type="binding site" evidence="1">
    <location>
        <position position="136"/>
    </location>
    <ligand>
        <name>ATP</name>
        <dbReference type="ChEBI" id="CHEBI:30616"/>
    </ligand>
</feature>
<evidence type="ECO:0000313" key="2">
    <source>
        <dbReference type="EMBL" id="MBF4769746.1"/>
    </source>
</evidence>
<keyword evidence="1" id="KW-0808">Transferase</keyword>
<comment type="cofactor">
    <cofactor evidence="1">
        <name>Mg(2+)</name>
        <dbReference type="ChEBI" id="CHEBI:18420"/>
    </cofactor>
    <text evidence="1">Binds 2 Mg(2+) ions per subunit.</text>
</comment>
<comment type="similarity">
    <text evidence="1">Belongs to the actinobacterial glucosamine kinase family.</text>
</comment>
<dbReference type="GO" id="GO:0005975">
    <property type="term" value="P:carbohydrate metabolic process"/>
    <property type="evidence" value="ECO:0007669"/>
    <property type="project" value="UniProtKB-UniRule"/>
</dbReference>
<keyword evidence="3" id="KW-1185">Reference proteome</keyword>
<proteinExistence type="inferred from homology"/>
<sequence length="317" mass="34879">MDLPLVVELADGGHRARPLGPDASSRLLECWATGVDLPDGFRWAHGSHAWETVPPGERTIDVDQTNSSVVVGDRVVVKWVTTPLVGPHPAPERLHRLVEAGFESMPEVWFDLEWLTPDGHWVPVVTAVALVRDATDGWTWCLDEARAAVGVLPGPGLPFAHRLGEVTAAMHLALADSPTGPVATHGDFHIGQVLRDPAGELYVIDFDGNPTVPPAERVAHRPAAYDVAGMLVSLENVGHVVQHHHPEVSEDAVVAWTDDVQTQFLTAYRDGAGELLEESLLTTYVDDQIQRELDYADAYLPRWRYVPEAALRRRGRW</sequence>
<dbReference type="EMBL" id="JADKPO010000031">
    <property type="protein sequence ID" value="MBF4769746.1"/>
    <property type="molecule type" value="Genomic_DNA"/>
</dbReference>
<feature type="short sequence motif" description="Substrate specificity determinant motif" evidence="1">
    <location>
        <begin position="288"/>
        <end position="303"/>
    </location>
</feature>
<dbReference type="HAMAP" id="MF_02218">
    <property type="entry name" value="GlcN_kinase"/>
    <property type="match status" value="1"/>
</dbReference>
<dbReference type="AlphaFoldDB" id="A0A930VRT8"/>
<reference evidence="2" key="1">
    <citation type="submission" date="2020-11" db="EMBL/GenBank/DDBJ databases">
        <title>Nocardioides cynanchi sp. nov., isolated from soil of rhizosphere of Cynanchum wilfordii.</title>
        <authorList>
            <person name="Lee J.-S."/>
            <person name="Suh M.K."/>
            <person name="Kim J.-S."/>
        </authorList>
    </citation>
    <scope>NUCLEOTIDE SEQUENCE</scope>
    <source>
        <strain evidence="2">KCTC 19276</strain>
    </source>
</reference>
<gene>
    <name evidence="2" type="ORF">ISU10_18405</name>
</gene>
<evidence type="ECO:0000313" key="3">
    <source>
        <dbReference type="Proteomes" id="UP000660668"/>
    </source>
</evidence>
<name>A0A930VRT8_9ACTN</name>
<dbReference type="SUPFAM" id="SSF56112">
    <property type="entry name" value="Protein kinase-like (PK-like)"/>
    <property type="match status" value="1"/>
</dbReference>
<evidence type="ECO:0000256" key="1">
    <source>
        <dbReference type="HAMAP-Rule" id="MF_02218"/>
    </source>
</evidence>
<accession>A0A930VRT8</accession>